<gene>
    <name evidence="8" type="ORF">FC093_11075</name>
</gene>
<evidence type="ECO:0000313" key="9">
    <source>
        <dbReference type="Proteomes" id="UP000305848"/>
    </source>
</evidence>
<dbReference type="AlphaFoldDB" id="A0A4U3L0M2"/>
<dbReference type="GO" id="GO:0015562">
    <property type="term" value="F:efflux transmembrane transporter activity"/>
    <property type="evidence" value="ECO:0007669"/>
    <property type="project" value="InterPro"/>
</dbReference>
<organism evidence="8 9">
    <name type="scientific">Ilyomonas limi</name>
    <dbReference type="NCBI Taxonomy" id="2575867"/>
    <lineage>
        <taxon>Bacteria</taxon>
        <taxon>Pseudomonadati</taxon>
        <taxon>Bacteroidota</taxon>
        <taxon>Chitinophagia</taxon>
        <taxon>Chitinophagales</taxon>
        <taxon>Chitinophagaceae</taxon>
        <taxon>Ilyomonas</taxon>
    </lineage>
</organism>
<dbReference type="InterPro" id="IPR003423">
    <property type="entry name" value="OMP_efflux"/>
</dbReference>
<protein>
    <submittedName>
        <fullName evidence="8">TolC family protein</fullName>
    </submittedName>
</protein>
<proteinExistence type="inferred from homology"/>
<dbReference type="PANTHER" id="PTHR30026:SF20">
    <property type="entry name" value="OUTER MEMBRANE PROTEIN TOLC"/>
    <property type="match status" value="1"/>
</dbReference>
<keyword evidence="9" id="KW-1185">Reference proteome</keyword>
<keyword evidence="5" id="KW-0812">Transmembrane</keyword>
<keyword evidence="7" id="KW-0998">Cell outer membrane</keyword>
<dbReference type="Gene3D" id="1.20.1600.10">
    <property type="entry name" value="Outer membrane efflux proteins (OEP)"/>
    <property type="match status" value="1"/>
</dbReference>
<keyword evidence="4" id="KW-1134">Transmembrane beta strand</keyword>
<evidence type="ECO:0000256" key="7">
    <source>
        <dbReference type="ARBA" id="ARBA00023237"/>
    </source>
</evidence>
<dbReference type="SUPFAM" id="SSF56954">
    <property type="entry name" value="Outer membrane efflux proteins (OEP)"/>
    <property type="match status" value="1"/>
</dbReference>
<dbReference type="Pfam" id="PF02321">
    <property type="entry name" value="OEP"/>
    <property type="match status" value="1"/>
</dbReference>
<dbReference type="EMBL" id="SZQL01000007">
    <property type="protein sequence ID" value="TKK68651.1"/>
    <property type="molecule type" value="Genomic_DNA"/>
</dbReference>
<dbReference type="InterPro" id="IPR051906">
    <property type="entry name" value="TolC-like"/>
</dbReference>
<accession>A0A4U3L0M2</accession>
<dbReference type="GO" id="GO:1990281">
    <property type="term" value="C:efflux pump complex"/>
    <property type="evidence" value="ECO:0007669"/>
    <property type="project" value="TreeGrafter"/>
</dbReference>
<keyword evidence="6" id="KW-0472">Membrane</keyword>
<dbReference type="OrthoDB" id="367883at2"/>
<evidence type="ECO:0000256" key="6">
    <source>
        <dbReference type="ARBA" id="ARBA00023136"/>
    </source>
</evidence>
<evidence type="ECO:0000256" key="2">
    <source>
        <dbReference type="ARBA" id="ARBA00007613"/>
    </source>
</evidence>
<keyword evidence="3" id="KW-0813">Transport</keyword>
<dbReference type="Proteomes" id="UP000305848">
    <property type="component" value="Unassembled WGS sequence"/>
</dbReference>
<dbReference type="PANTHER" id="PTHR30026">
    <property type="entry name" value="OUTER MEMBRANE PROTEIN TOLC"/>
    <property type="match status" value="1"/>
</dbReference>
<evidence type="ECO:0000256" key="1">
    <source>
        <dbReference type="ARBA" id="ARBA00004442"/>
    </source>
</evidence>
<comment type="similarity">
    <text evidence="2">Belongs to the outer membrane factor (OMF) (TC 1.B.17) family.</text>
</comment>
<evidence type="ECO:0000256" key="3">
    <source>
        <dbReference type="ARBA" id="ARBA00022448"/>
    </source>
</evidence>
<sequence length="490" mass="55458">MVLLPQKASNSFRNITHNDKNLNHNLIMRIVKLTKYLCLLWLLGISIGSHAQKKYELTVQQAVDMAFNNLADVKNAQLDYRIQEEQNKGIEGQLYPQLSGSAGVQYYIQTPKILFPDASQAGIYDVLIKEHLLPDGTQIPTPKLQALSFYQPWNSTFGATLSQLLFQPDVFVGLQARKASLQYAQSNIEQVKEQVKDSAYKKYYAILVAGKQLYFLNESIKRLEKLYHDDSALYANGFAEKLDLDKVQVQLTNLKTTASVVQTGLTLSYAALKFSIGVSQQDTVVLKDSLSIEEVKKDVLNDSVNYSDRPIIRTLDYSKKLSQLDVRRYKLQYLPSVAAQASYAINSMGNKFITDPTTVWLKTSYVGLNVSIPIFDGFQKRANIRQAQLRLQKLNNTYEQVKQGIDLEVLATKESFTNSLLQLDMQERNRELAQKVYNTTKIKFEQGLGSSFEVLQADTEFQTAEANYFNALYNAIVAKISYQKAIGKLP</sequence>
<dbReference type="GO" id="GO:0009279">
    <property type="term" value="C:cell outer membrane"/>
    <property type="evidence" value="ECO:0007669"/>
    <property type="project" value="UniProtKB-SubCell"/>
</dbReference>
<comment type="subcellular location">
    <subcellularLocation>
        <location evidence="1">Cell outer membrane</location>
    </subcellularLocation>
</comment>
<reference evidence="8 9" key="1">
    <citation type="submission" date="2019-05" db="EMBL/GenBank/DDBJ databases">
        <title>Panacibacter sp. strain 17mud1-8 Genome sequencing and assembly.</title>
        <authorList>
            <person name="Chhetri G."/>
        </authorList>
    </citation>
    <scope>NUCLEOTIDE SEQUENCE [LARGE SCALE GENOMIC DNA]</scope>
    <source>
        <strain evidence="8 9">17mud1-8</strain>
    </source>
</reference>
<name>A0A4U3L0M2_9BACT</name>
<evidence type="ECO:0000313" key="8">
    <source>
        <dbReference type="EMBL" id="TKK68651.1"/>
    </source>
</evidence>
<comment type="caution">
    <text evidence="8">The sequence shown here is derived from an EMBL/GenBank/DDBJ whole genome shotgun (WGS) entry which is preliminary data.</text>
</comment>
<dbReference type="GO" id="GO:0015288">
    <property type="term" value="F:porin activity"/>
    <property type="evidence" value="ECO:0007669"/>
    <property type="project" value="TreeGrafter"/>
</dbReference>
<evidence type="ECO:0000256" key="5">
    <source>
        <dbReference type="ARBA" id="ARBA00022692"/>
    </source>
</evidence>
<evidence type="ECO:0000256" key="4">
    <source>
        <dbReference type="ARBA" id="ARBA00022452"/>
    </source>
</evidence>